<dbReference type="SUPFAM" id="SSF55486">
    <property type="entry name" value="Metalloproteases ('zincins'), catalytic domain"/>
    <property type="match status" value="1"/>
</dbReference>
<evidence type="ECO:0000313" key="2">
    <source>
        <dbReference type="EMBL" id="SEB81054.1"/>
    </source>
</evidence>
<protein>
    <submittedName>
        <fullName evidence="2">Uncharacterized protein</fullName>
    </submittedName>
</protein>
<keyword evidence="3" id="KW-1185">Reference proteome</keyword>
<dbReference type="Proteomes" id="UP000198542">
    <property type="component" value="Unassembled WGS sequence"/>
</dbReference>
<proteinExistence type="predicted"/>
<gene>
    <name evidence="2" type="ORF">SAMN04490187_2060</name>
</gene>
<dbReference type="AlphaFoldDB" id="A0A1H4ME97"/>
<dbReference type="EMBL" id="FNTC01000002">
    <property type="protein sequence ID" value="SEB81054.1"/>
    <property type="molecule type" value="Genomic_DNA"/>
</dbReference>
<organism evidence="2 3">
    <name type="scientific">Pseudomonas jessenii</name>
    <dbReference type="NCBI Taxonomy" id="77298"/>
    <lineage>
        <taxon>Bacteria</taxon>
        <taxon>Pseudomonadati</taxon>
        <taxon>Pseudomonadota</taxon>
        <taxon>Gammaproteobacteria</taxon>
        <taxon>Pseudomonadales</taxon>
        <taxon>Pseudomonadaceae</taxon>
        <taxon>Pseudomonas</taxon>
    </lineage>
</organism>
<sequence length="469" mass="50772">MKLKAALLWACMIVVQVAGAQSKHQMNDDAIPTNLPLPQAGVNQRPVVGERKVLLVATHWQGSGEIDMQKLYAETASEQPGSIGDYIRQASMGKLTLKWTTLTARIAEPYPGNFNITMQRVMEAAKQQGYDPKLYDYFFIFMREAIGGEAQMPGNRLIVGGSGYGHFIWAHEFGHNLGFNHGKIYTKCRQTNDTVFAPDHCEVINPIPYTKTPTDSGDPVNSGMGLFPANYRWYAGWLDKSQAAVIERSGLYRLGVLGQSGPQLYLINRTGLTPSQIALEFRKPTHYDNFPPTDNRANGVWVRYTTTDRVVTNIQLDATPESATTVDPALQPGKVLKDDTAGITVRVCTTSADGATVAIAINGETSPPCPVIGLPLLPPGIQTPASGAPATPNPVTFQGTSIPGAGITLSYTMSSKNSKSSIETTTADATGVWRITLPSLPPGIFNAGVIQEAGNSTSLINFRWFEVAR</sequence>
<dbReference type="RefSeq" id="WP_139212626.1">
    <property type="nucleotide sequence ID" value="NZ_FNTC01000002.1"/>
</dbReference>
<feature type="chain" id="PRO_5011656535" evidence="1">
    <location>
        <begin position="21"/>
        <end position="469"/>
    </location>
</feature>
<feature type="signal peptide" evidence="1">
    <location>
        <begin position="1"/>
        <end position="20"/>
    </location>
</feature>
<keyword evidence="1" id="KW-0732">Signal</keyword>
<evidence type="ECO:0000256" key="1">
    <source>
        <dbReference type="SAM" id="SignalP"/>
    </source>
</evidence>
<dbReference type="InterPro" id="IPR013783">
    <property type="entry name" value="Ig-like_fold"/>
</dbReference>
<name>A0A1H4ME97_PSEJE</name>
<evidence type="ECO:0000313" key="3">
    <source>
        <dbReference type="Proteomes" id="UP000198542"/>
    </source>
</evidence>
<dbReference type="Gene3D" id="2.60.40.10">
    <property type="entry name" value="Immunoglobulins"/>
    <property type="match status" value="1"/>
</dbReference>
<accession>A0A1H4ME97</accession>
<reference evidence="3" key="1">
    <citation type="submission" date="2016-10" db="EMBL/GenBank/DDBJ databases">
        <authorList>
            <person name="Varghese N."/>
            <person name="Submissions S."/>
        </authorList>
    </citation>
    <scope>NUCLEOTIDE SEQUENCE [LARGE SCALE GENOMIC DNA]</scope>
    <source>
        <strain evidence="3">BS3660</strain>
    </source>
</reference>